<proteinExistence type="predicted"/>
<protein>
    <submittedName>
        <fullName evidence="2">Uu.00g088670.m01.CDS01</fullName>
    </submittedName>
</protein>
<dbReference type="InterPro" id="IPR036691">
    <property type="entry name" value="Endo/exonu/phosph_ase_sf"/>
</dbReference>
<keyword evidence="3" id="KW-1185">Reference proteome</keyword>
<organism evidence="2 3">
    <name type="scientific">Anthostomella pinea</name>
    <dbReference type="NCBI Taxonomy" id="933095"/>
    <lineage>
        <taxon>Eukaryota</taxon>
        <taxon>Fungi</taxon>
        <taxon>Dikarya</taxon>
        <taxon>Ascomycota</taxon>
        <taxon>Pezizomycotina</taxon>
        <taxon>Sordariomycetes</taxon>
        <taxon>Xylariomycetidae</taxon>
        <taxon>Xylariales</taxon>
        <taxon>Xylariaceae</taxon>
        <taxon>Anthostomella</taxon>
    </lineage>
</organism>
<evidence type="ECO:0000259" key="1">
    <source>
        <dbReference type="Pfam" id="PF14529"/>
    </source>
</evidence>
<dbReference type="GO" id="GO:0003824">
    <property type="term" value="F:catalytic activity"/>
    <property type="evidence" value="ECO:0007669"/>
    <property type="project" value="InterPro"/>
</dbReference>
<dbReference type="Gene3D" id="3.60.10.10">
    <property type="entry name" value="Endonuclease/exonuclease/phosphatase"/>
    <property type="match status" value="1"/>
</dbReference>
<reference evidence="2" key="1">
    <citation type="submission" date="2023-10" db="EMBL/GenBank/DDBJ databases">
        <authorList>
            <person name="Hackl T."/>
        </authorList>
    </citation>
    <scope>NUCLEOTIDE SEQUENCE</scope>
</reference>
<comment type="caution">
    <text evidence="2">The sequence shown here is derived from an EMBL/GenBank/DDBJ whole genome shotgun (WGS) entry which is preliminary data.</text>
</comment>
<dbReference type="InterPro" id="IPR005135">
    <property type="entry name" value="Endo/exonuclease/phosphatase"/>
</dbReference>
<feature type="domain" description="Endonuclease/exonuclease/phosphatase" evidence="1">
    <location>
        <begin position="127"/>
        <end position="175"/>
    </location>
</feature>
<dbReference type="Proteomes" id="UP001295740">
    <property type="component" value="Unassembled WGS sequence"/>
</dbReference>
<dbReference type="SUPFAM" id="SSF56219">
    <property type="entry name" value="DNase I-like"/>
    <property type="match status" value="1"/>
</dbReference>
<sequence>MVQTCFHCLFKLHAYMNEHPNEIDIIMMQDIPSEFPILANHPHYYLWCESERVRVSEDDSKHPHYPPKLGNSSYKPPKVNDVGFDIAHSVKGNIEEAPWTPTGVNKKKVAILSIPCLDFEGLYDIFAMYPHIIFGGDLNAHHPLWGGPESGTTVCGEALYNLVEAFGMKCLNEVDCVLPDIPGLRDQPNAKAVESMAILGVVVHCRLNWDLHMSKIKASVSTETYSLLKLLRTQSGPRQWRRLFLSNVQSKMTYACAAWSIRNPGIIFPSTSPIPDSLDIPSG</sequence>
<accession>A0AAI8YJZ8</accession>
<evidence type="ECO:0000313" key="3">
    <source>
        <dbReference type="Proteomes" id="UP001295740"/>
    </source>
</evidence>
<dbReference type="Pfam" id="PF14529">
    <property type="entry name" value="Exo_endo_phos_2"/>
    <property type="match status" value="1"/>
</dbReference>
<name>A0AAI8YJZ8_9PEZI</name>
<dbReference type="EMBL" id="CAUWAG010000010">
    <property type="protein sequence ID" value="CAJ2507681.1"/>
    <property type="molecule type" value="Genomic_DNA"/>
</dbReference>
<dbReference type="AlphaFoldDB" id="A0AAI8YJZ8"/>
<gene>
    <name evidence="2" type="ORF">KHLLAP_LOCUS8149</name>
</gene>
<evidence type="ECO:0000313" key="2">
    <source>
        <dbReference type="EMBL" id="CAJ2507681.1"/>
    </source>
</evidence>